<dbReference type="SUPFAM" id="SSF57196">
    <property type="entry name" value="EGF/Laminin"/>
    <property type="match status" value="1"/>
</dbReference>
<dbReference type="Gene3D" id="2.60.120.200">
    <property type="match status" value="1"/>
</dbReference>
<feature type="compositionally biased region" description="Basic and acidic residues" evidence="3">
    <location>
        <begin position="539"/>
        <end position="549"/>
    </location>
</feature>
<dbReference type="Proteomes" id="UP000518266">
    <property type="component" value="Unassembled WGS sequence"/>
</dbReference>
<dbReference type="SUPFAM" id="SSF49899">
    <property type="entry name" value="Concanavalin A-like lectins/glucanases"/>
    <property type="match status" value="1"/>
</dbReference>
<dbReference type="SMART" id="SM00282">
    <property type="entry name" value="LamG"/>
    <property type="match status" value="1"/>
</dbReference>
<dbReference type="Pfam" id="PF02210">
    <property type="entry name" value="Laminin_G_2"/>
    <property type="match status" value="1"/>
</dbReference>
<dbReference type="PROSITE" id="PS50026">
    <property type="entry name" value="EGF_3"/>
    <property type="match status" value="2"/>
</dbReference>
<evidence type="ECO:0000256" key="4">
    <source>
        <dbReference type="SAM" id="Phobius"/>
    </source>
</evidence>
<sequence>METHTVNINVTEQSKYPPSVVPLEVFITTFDMLFSNRLIGRLHASDQDLQDVLTYSLLSEHPDGGRALDSGLTLQMVGFSAEEFLGDHWRGLQRSLGQALGFPRQEVLLVSLQQLPDGGGLEALLTCRREGGLLQNLPNNRLAGIITDMEDSLGLSILRVKHNGCLGAGCPTRGCRNAIRLTSERFNHFTTARAAYITPQHSWESVCPCNESAVRFDGKSYLKYLHRMDEDDQDFKLSLRFKTSQQHGVITSTNNTNHWGALQLVGGELQFSFSCGNIAVLRIRSDLVSDGRWHSVLLEVNSSALRLTLDQQHPSSLSLTQPCRMLSSQGALLFASSTPEHLGNFSGCLEGLQLNGEPIRVGDASEWAGPGSRRVFGSYQCCSRRGACDTNPCQNQGVCEEDAGGEARCRCSGLFHGNRCELNNNPCVSNPCKDGTVCVPKSDGYMCNCSLDNPEARCCSPNLCPEGYECKLTGDSFFCEAMRDVSPMIGYMEIMEISVSVLGILLLVGIFVCIRKRYIQNKKKTPVCVQDSNGYLPHPDQDHESGEGR</sequence>
<feature type="disulfide bond" evidence="2">
    <location>
        <begin position="411"/>
        <end position="420"/>
    </location>
</feature>
<dbReference type="InterPro" id="IPR000742">
    <property type="entry name" value="EGF"/>
</dbReference>
<keyword evidence="4" id="KW-0812">Transmembrane</keyword>
<dbReference type="InterPro" id="IPR001791">
    <property type="entry name" value="Laminin_G"/>
</dbReference>
<evidence type="ECO:0000256" key="2">
    <source>
        <dbReference type="PROSITE-ProRule" id="PRU00076"/>
    </source>
</evidence>
<dbReference type="PROSITE" id="PS50025">
    <property type="entry name" value="LAM_G_DOMAIN"/>
    <property type="match status" value="1"/>
</dbReference>
<feature type="region of interest" description="Disordered" evidence="3">
    <location>
        <begin position="530"/>
        <end position="549"/>
    </location>
</feature>
<feature type="disulfide bond" evidence="2">
    <location>
        <begin position="449"/>
        <end position="458"/>
    </location>
</feature>
<dbReference type="InterPro" id="IPR013320">
    <property type="entry name" value="ConA-like_dom_sf"/>
</dbReference>
<keyword evidence="4" id="KW-0472">Membrane</keyword>
<keyword evidence="4" id="KW-1133">Transmembrane helix</keyword>
<keyword evidence="2" id="KW-0245">EGF-like domain</keyword>
<feature type="transmembrane region" description="Helical" evidence="4">
    <location>
        <begin position="488"/>
        <end position="514"/>
    </location>
</feature>
<accession>A0A7J5XP23</accession>
<evidence type="ECO:0000256" key="1">
    <source>
        <dbReference type="ARBA" id="ARBA00023157"/>
    </source>
</evidence>
<keyword evidence="1 2" id="KW-1015">Disulfide bond</keyword>
<dbReference type="GO" id="GO:0016020">
    <property type="term" value="C:membrane"/>
    <property type="evidence" value="ECO:0007669"/>
    <property type="project" value="UniProtKB-SubCell"/>
</dbReference>
<organism evidence="7 8">
    <name type="scientific">Dissostichus mawsoni</name>
    <name type="common">Antarctic cod</name>
    <dbReference type="NCBI Taxonomy" id="36200"/>
    <lineage>
        <taxon>Eukaryota</taxon>
        <taxon>Metazoa</taxon>
        <taxon>Chordata</taxon>
        <taxon>Craniata</taxon>
        <taxon>Vertebrata</taxon>
        <taxon>Euteleostomi</taxon>
        <taxon>Actinopterygii</taxon>
        <taxon>Neopterygii</taxon>
        <taxon>Teleostei</taxon>
        <taxon>Neoteleostei</taxon>
        <taxon>Acanthomorphata</taxon>
        <taxon>Eupercaria</taxon>
        <taxon>Perciformes</taxon>
        <taxon>Notothenioidei</taxon>
        <taxon>Nototheniidae</taxon>
        <taxon>Dissostichus</taxon>
    </lineage>
</organism>
<gene>
    <name evidence="7" type="ORF">F7725_010643</name>
</gene>
<dbReference type="CDD" id="cd00110">
    <property type="entry name" value="LamG"/>
    <property type="match status" value="1"/>
</dbReference>
<dbReference type="InterPro" id="IPR050372">
    <property type="entry name" value="Neurexin-related_CASP"/>
</dbReference>
<feature type="domain" description="EGF-like" evidence="6">
    <location>
        <begin position="423"/>
        <end position="459"/>
    </location>
</feature>
<comment type="caution">
    <text evidence="7">The sequence shown here is derived from an EMBL/GenBank/DDBJ whole genome shotgun (WGS) entry which is preliminary data.</text>
</comment>
<dbReference type="Gene3D" id="2.10.25.10">
    <property type="entry name" value="Laminin"/>
    <property type="match status" value="1"/>
</dbReference>
<evidence type="ECO:0000313" key="7">
    <source>
        <dbReference type="EMBL" id="KAF3838875.1"/>
    </source>
</evidence>
<dbReference type="AlphaFoldDB" id="A0A7J5XP23"/>
<evidence type="ECO:0000256" key="3">
    <source>
        <dbReference type="SAM" id="MobiDB-lite"/>
    </source>
</evidence>
<proteinExistence type="predicted"/>
<feature type="domain" description="Laminin G" evidence="5">
    <location>
        <begin position="211"/>
        <end position="381"/>
    </location>
</feature>
<dbReference type="OrthoDB" id="8849694at2759"/>
<protein>
    <submittedName>
        <fullName evidence="7">Uncharacterized protein</fullName>
    </submittedName>
</protein>
<evidence type="ECO:0000259" key="6">
    <source>
        <dbReference type="PROSITE" id="PS50026"/>
    </source>
</evidence>
<name>A0A7J5XP23_DISMA</name>
<dbReference type="EMBL" id="JAAKFY010000022">
    <property type="protein sequence ID" value="KAF3838875.1"/>
    <property type="molecule type" value="Genomic_DNA"/>
</dbReference>
<dbReference type="PROSITE" id="PS00022">
    <property type="entry name" value="EGF_1"/>
    <property type="match status" value="1"/>
</dbReference>
<comment type="caution">
    <text evidence="2">Lacks conserved residue(s) required for the propagation of feature annotation.</text>
</comment>
<dbReference type="CDD" id="cd00054">
    <property type="entry name" value="EGF_CA"/>
    <property type="match status" value="1"/>
</dbReference>
<reference evidence="7 8" key="1">
    <citation type="submission" date="2020-03" db="EMBL/GenBank/DDBJ databases">
        <title>Dissostichus mawsoni Genome sequencing and assembly.</title>
        <authorList>
            <person name="Park H."/>
        </authorList>
    </citation>
    <scope>NUCLEOTIDE SEQUENCE [LARGE SCALE GENOMIC DNA]</scope>
    <source>
        <strain evidence="7">DM0001</strain>
        <tissue evidence="7">Muscle</tissue>
    </source>
</reference>
<feature type="domain" description="EGF-like" evidence="6">
    <location>
        <begin position="384"/>
        <end position="421"/>
    </location>
</feature>
<keyword evidence="8" id="KW-1185">Reference proteome</keyword>
<evidence type="ECO:0000259" key="5">
    <source>
        <dbReference type="PROSITE" id="PS50025"/>
    </source>
</evidence>
<evidence type="ECO:0000313" key="8">
    <source>
        <dbReference type="Proteomes" id="UP000518266"/>
    </source>
</evidence>
<dbReference type="PANTHER" id="PTHR15036:SF85">
    <property type="entry name" value="SP2353, ISOFORM A"/>
    <property type="match status" value="1"/>
</dbReference>
<dbReference type="PANTHER" id="PTHR15036">
    <property type="entry name" value="PIKACHURIN-LIKE PROTEIN"/>
    <property type="match status" value="1"/>
</dbReference>